<dbReference type="EMBL" id="AWSO01000443">
    <property type="protein sequence ID" value="ESK90408.1"/>
    <property type="molecule type" value="Genomic_DNA"/>
</dbReference>
<protein>
    <submittedName>
        <fullName evidence="2">Uncharacterized protein</fullName>
    </submittedName>
</protein>
<gene>
    <name evidence="2" type="ORF">Moror_13674</name>
</gene>
<proteinExistence type="predicted"/>
<feature type="compositionally biased region" description="Polar residues" evidence="1">
    <location>
        <begin position="1"/>
        <end position="25"/>
    </location>
</feature>
<evidence type="ECO:0000313" key="3">
    <source>
        <dbReference type="Proteomes" id="UP000017559"/>
    </source>
</evidence>
<accession>V2WU69</accession>
<dbReference type="Proteomes" id="UP000017559">
    <property type="component" value="Unassembled WGS sequence"/>
</dbReference>
<dbReference type="HOGENOM" id="CLU_1532993_0_0_1"/>
<dbReference type="AlphaFoldDB" id="V2WU69"/>
<organism evidence="2 3">
    <name type="scientific">Moniliophthora roreri (strain MCA 2997)</name>
    <name type="common">Cocoa frosty pod rot fungus</name>
    <name type="synonym">Crinipellis roreri</name>
    <dbReference type="NCBI Taxonomy" id="1381753"/>
    <lineage>
        <taxon>Eukaryota</taxon>
        <taxon>Fungi</taxon>
        <taxon>Dikarya</taxon>
        <taxon>Basidiomycota</taxon>
        <taxon>Agaricomycotina</taxon>
        <taxon>Agaricomycetes</taxon>
        <taxon>Agaricomycetidae</taxon>
        <taxon>Agaricales</taxon>
        <taxon>Marasmiineae</taxon>
        <taxon>Marasmiaceae</taxon>
        <taxon>Moniliophthora</taxon>
    </lineage>
</organism>
<dbReference type="KEGG" id="mrr:Moror_13674"/>
<evidence type="ECO:0000256" key="1">
    <source>
        <dbReference type="SAM" id="MobiDB-lite"/>
    </source>
</evidence>
<evidence type="ECO:0000313" key="2">
    <source>
        <dbReference type="EMBL" id="ESK90408.1"/>
    </source>
</evidence>
<comment type="caution">
    <text evidence="2">The sequence shown here is derived from an EMBL/GenBank/DDBJ whole genome shotgun (WGS) entry which is preliminary data.</text>
</comment>
<feature type="region of interest" description="Disordered" evidence="1">
    <location>
        <begin position="58"/>
        <end position="78"/>
    </location>
</feature>
<name>V2WU69_MONRO</name>
<feature type="region of interest" description="Disordered" evidence="1">
    <location>
        <begin position="1"/>
        <end position="35"/>
    </location>
</feature>
<sequence length="175" mass="19527">MLHEFPSSSAGLDSLQSENSSFTNDDTGEEERSVAAELRGERKFFDFAIMTPFKKESLSKSDRQPSSDCPVLSRQTSKDPWSWRSDLMCTVTLHNGYSECAIRSKHVPSVPRKFRDAILAMDLDLQLKSSAHQVWFSTHLANGPKLAGEPLIKDAPQQTPQLESFVRPRLGVSTG</sequence>
<reference evidence="2 3" key="1">
    <citation type="journal article" date="2014" name="BMC Genomics">
        <title>Genome and secretome analysis of the hemibiotrophic fungal pathogen, Moniliophthora roreri, which causes frosty pod rot disease of cacao: mechanisms of the biotrophic and necrotrophic phases.</title>
        <authorList>
            <person name="Meinhardt L.W."/>
            <person name="Costa G.G.L."/>
            <person name="Thomazella D.P.T."/>
            <person name="Teixeira P.J.P.L."/>
            <person name="Carazzolle M.F."/>
            <person name="Schuster S.C."/>
            <person name="Carlson J.E."/>
            <person name="Guiltinan M.J."/>
            <person name="Mieczkowski P."/>
            <person name="Farmer A."/>
            <person name="Ramaraj T."/>
            <person name="Crozier J."/>
            <person name="Davis R.E."/>
            <person name="Shao J."/>
            <person name="Melnick R.L."/>
            <person name="Pereira G.A.G."/>
            <person name="Bailey B.A."/>
        </authorList>
    </citation>
    <scope>NUCLEOTIDE SEQUENCE [LARGE SCALE GENOMIC DNA]</scope>
    <source>
        <strain evidence="2 3">MCA 2997</strain>
    </source>
</reference>
<keyword evidence="3" id="KW-1185">Reference proteome</keyword>